<sequence>MMVLQTFKQIETANKQSGQNFFSKEAMRFFGTKIESPVFFTNTVSYFITSEQDPEGKAWFGNRRYTIRIAYQDGNVDTVGNFGQYFDYAEAKLAVLDFVRTL</sequence>
<protein>
    <submittedName>
        <fullName evidence="2">Uncharacterized protein</fullName>
    </submittedName>
</protein>
<dbReference type="EMBL" id="LR797240">
    <property type="protein sequence ID" value="CAB4196241.1"/>
    <property type="molecule type" value="Genomic_DNA"/>
</dbReference>
<accession>A0A6J5PI60</accession>
<evidence type="ECO:0000313" key="1">
    <source>
        <dbReference type="EMBL" id="CAB4144235.1"/>
    </source>
</evidence>
<dbReference type="EMBL" id="LR796845">
    <property type="protein sequence ID" value="CAB4169616.1"/>
    <property type="molecule type" value="Genomic_DNA"/>
</dbReference>
<reference evidence="2" key="1">
    <citation type="submission" date="2020-05" db="EMBL/GenBank/DDBJ databases">
        <authorList>
            <person name="Chiriac C."/>
            <person name="Salcher M."/>
            <person name="Ghai R."/>
            <person name="Kavagutti S V."/>
        </authorList>
    </citation>
    <scope>NUCLEOTIDE SEQUENCE</scope>
</reference>
<dbReference type="EMBL" id="LR796438">
    <property type="protein sequence ID" value="CAB4144235.1"/>
    <property type="molecule type" value="Genomic_DNA"/>
</dbReference>
<name>A0A6J5PI60_9CAUD</name>
<dbReference type="Pfam" id="PF24239">
    <property type="entry name" value="DUF7447"/>
    <property type="match status" value="1"/>
</dbReference>
<gene>
    <name evidence="3" type="ORF">UFOVP1296_67</name>
    <name evidence="1" type="ORF">UFOVP471_27</name>
    <name evidence="2" type="ORF">UFOVP890_67</name>
</gene>
<evidence type="ECO:0000313" key="2">
    <source>
        <dbReference type="EMBL" id="CAB4169616.1"/>
    </source>
</evidence>
<organism evidence="2">
    <name type="scientific">uncultured Caudovirales phage</name>
    <dbReference type="NCBI Taxonomy" id="2100421"/>
    <lineage>
        <taxon>Viruses</taxon>
        <taxon>Duplodnaviria</taxon>
        <taxon>Heunggongvirae</taxon>
        <taxon>Uroviricota</taxon>
        <taxon>Caudoviricetes</taxon>
        <taxon>Peduoviridae</taxon>
        <taxon>Maltschvirus</taxon>
        <taxon>Maltschvirus maltsch</taxon>
    </lineage>
</organism>
<dbReference type="InterPro" id="IPR055870">
    <property type="entry name" value="DUF7447"/>
</dbReference>
<evidence type="ECO:0000313" key="3">
    <source>
        <dbReference type="EMBL" id="CAB4196241.1"/>
    </source>
</evidence>
<proteinExistence type="predicted"/>